<dbReference type="AlphaFoldDB" id="M8BSG8"/>
<dbReference type="SUPFAM" id="SSF53098">
    <property type="entry name" value="Ribonuclease H-like"/>
    <property type="match status" value="1"/>
</dbReference>
<reference evidence="1" key="1">
    <citation type="submission" date="2015-06" db="UniProtKB">
        <authorList>
            <consortium name="EnsemblPlants"/>
        </authorList>
    </citation>
    <scope>IDENTIFICATION</scope>
</reference>
<dbReference type="InterPro" id="IPR052929">
    <property type="entry name" value="RNase_H-like_EbsB-rel"/>
</dbReference>
<dbReference type="InterPro" id="IPR044730">
    <property type="entry name" value="RNase_H-like_dom_plant"/>
</dbReference>
<dbReference type="InterPro" id="IPR036397">
    <property type="entry name" value="RNaseH_sf"/>
</dbReference>
<dbReference type="GO" id="GO:0003676">
    <property type="term" value="F:nucleic acid binding"/>
    <property type="evidence" value="ECO:0007669"/>
    <property type="project" value="InterPro"/>
</dbReference>
<dbReference type="Gene3D" id="3.30.420.10">
    <property type="entry name" value="Ribonuclease H-like superfamily/Ribonuclease H"/>
    <property type="match status" value="1"/>
</dbReference>
<sequence>MTATRHRVVAACLMAGVRAAPLSEVAAPPSLWQECGRRSMDPKEQYKKAGMRIWSSRPLFQKIVMKSKMTIREQKLQLNHNWSRPPSGFLKINTDAAFHRDTNSGGWGFVIRDEQGRAMAAGAGNLVHISDALHAEALALLYAIKMAAHMGCDKVLFETDSTQLWRAVNSNEYDLANLGAIIRSITFQLSVEFSSARVVSCPRACNRVAHVLAAYGVNLGAEMCETWLGQLPDFVLNYVMGDLPNIEVWQSGEPKMRPERDRVVIAHTVGMAALEQGFCGRALYAAILGHLQSVVTPEVLAAAMESYCVVRGVATKVEVVCPPFHFFVCFDSKEDCTRVVHVSKQLHCGGSRIGFQCWSRFSHGTLGKLEYKMTLSLEGLPEEACDPDIVNLVLAGVDGKLIDMLPAIDRWVLSITARLRGPRGVPKVLTVFVPAPPLQPWKPISYDENAHSLPPPNSPKECVTIGFFL</sequence>
<accession>M8BSG8</accession>
<organism evidence="1">
    <name type="scientific">Aegilops tauschii</name>
    <name type="common">Tausch's goatgrass</name>
    <name type="synonym">Aegilops squarrosa</name>
    <dbReference type="NCBI Taxonomy" id="37682"/>
    <lineage>
        <taxon>Eukaryota</taxon>
        <taxon>Viridiplantae</taxon>
        <taxon>Streptophyta</taxon>
        <taxon>Embryophyta</taxon>
        <taxon>Tracheophyta</taxon>
        <taxon>Spermatophyta</taxon>
        <taxon>Magnoliopsida</taxon>
        <taxon>Liliopsida</taxon>
        <taxon>Poales</taxon>
        <taxon>Poaceae</taxon>
        <taxon>BOP clade</taxon>
        <taxon>Pooideae</taxon>
        <taxon>Triticodae</taxon>
        <taxon>Triticeae</taxon>
        <taxon>Triticinae</taxon>
        <taxon>Aegilops</taxon>
    </lineage>
</organism>
<dbReference type="PANTHER" id="PTHR47074">
    <property type="entry name" value="BNAC02G40300D PROTEIN"/>
    <property type="match status" value="1"/>
</dbReference>
<dbReference type="CDD" id="cd06222">
    <property type="entry name" value="RNase_H_like"/>
    <property type="match status" value="1"/>
</dbReference>
<dbReference type="PANTHER" id="PTHR47074:SF11">
    <property type="entry name" value="REVERSE TRANSCRIPTASE-LIKE PROTEIN"/>
    <property type="match status" value="1"/>
</dbReference>
<dbReference type="InterPro" id="IPR002156">
    <property type="entry name" value="RNaseH_domain"/>
</dbReference>
<proteinExistence type="predicted"/>
<protein>
    <submittedName>
        <fullName evidence="1">Uncharacterized protein</fullName>
    </submittedName>
</protein>
<name>M8BSG8_AEGTA</name>
<dbReference type="InterPro" id="IPR012337">
    <property type="entry name" value="RNaseH-like_sf"/>
</dbReference>
<dbReference type="EnsemblPlants" id="EMT24924">
    <property type="protein sequence ID" value="EMT24924"/>
    <property type="gene ID" value="F775_01277"/>
</dbReference>
<dbReference type="GO" id="GO:0004523">
    <property type="term" value="F:RNA-DNA hybrid ribonuclease activity"/>
    <property type="evidence" value="ECO:0007669"/>
    <property type="project" value="InterPro"/>
</dbReference>
<evidence type="ECO:0000313" key="1">
    <source>
        <dbReference type="EnsemblPlants" id="EMT24924"/>
    </source>
</evidence>
<dbReference type="Pfam" id="PF13456">
    <property type="entry name" value="RVT_3"/>
    <property type="match status" value="1"/>
</dbReference>